<feature type="compositionally biased region" description="Basic residues" evidence="3">
    <location>
        <begin position="1221"/>
        <end position="1233"/>
    </location>
</feature>
<comment type="caution">
    <text evidence="4">The sequence shown here is derived from an EMBL/GenBank/DDBJ whole genome shotgun (WGS) entry which is preliminary data.</text>
</comment>
<dbReference type="PANTHER" id="PTHR21551">
    <property type="entry name" value="TOPOISOMERASE II-ASSOCIATED PROTEIN PAT1"/>
    <property type="match status" value="1"/>
</dbReference>
<dbReference type="GO" id="GO:0003723">
    <property type="term" value="F:RNA binding"/>
    <property type="evidence" value="ECO:0007669"/>
    <property type="project" value="TreeGrafter"/>
</dbReference>
<reference evidence="4" key="1">
    <citation type="submission" date="2020-09" db="EMBL/GenBank/DDBJ databases">
        <title>Genome-Enabled Discovery of Anthraquinone Biosynthesis in Senna tora.</title>
        <authorList>
            <person name="Kang S.-H."/>
            <person name="Pandey R.P."/>
            <person name="Lee C.-M."/>
            <person name="Sim J.-S."/>
            <person name="Jeong J.-T."/>
            <person name="Choi B.-S."/>
            <person name="Jung M."/>
            <person name="Ginzburg D."/>
            <person name="Zhao K."/>
            <person name="Won S.Y."/>
            <person name="Oh T.-J."/>
            <person name="Yu Y."/>
            <person name="Kim N.-H."/>
            <person name="Lee O.R."/>
            <person name="Lee T.-H."/>
            <person name="Bashyal P."/>
            <person name="Kim T.-S."/>
            <person name="Lee W.-H."/>
            <person name="Kawkins C."/>
            <person name="Kim C.-K."/>
            <person name="Kim J.S."/>
            <person name="Ahn B.O."/>
            <person name="Rhee S.Y."/>
            <person name="Sohng J.K."/>
        </authorList>
    </citation>
    <scope>NUCLEOTIDE SEQUENCE</scope>
    <source>
        <tissue evidence="4">Leaf</tissue>
    </source>
</reference>
<feature type="region of interest" description="Disordered" evidence="3">
    <location>
        <begin position="1221"/>
        <end position="1258"/>
    </location>
</feature>
<feature type="compositionally biased region" description="Polar residues" evidence="3">
    <location>
        <begin position="150"/>
        <end position="160"/>
    </location>
</feature>
<proteinExistence type="predicted"/>
<feature type="region of interest" description="Disordered" evidence="3">
    <location>
        <begin position="193"/>
        <end position="240"/>
    </location>
</feature>
<feature type="region of interest" description="Disordered" evidence="3">
    <location>
        <begin position="951"/>
        <end position="972"/>
    </location>
</feature>
<dbReference type="OrthoDB" id="74835at2759"/>
<dbReference type="GO" id="GO:0000932">
    <property type="term" value="C:P-body"/>
    <property type="evidence" value="ECO:0007669"/>
    <property type="project" value="TreeGrafter"/>
</dbReference>
<feature type="compositionally biased region" description="Polar residues" evidence="3">
    <location>
        <begin position="229"/>
        <end position="240"/>
    </location>
</feature>
<dbReference type="EMBL" id="JAAIUW010000007">
    <property type="protein sequence ID" value="KAF7822492.1"/>
    <property type="molecule type" value="Genomic_DNA"/>
</dbReference>
<sequence length="1680" mass="185528">MDGFGAGGDIQEAPNPHNLKQLGDVPAGNAVFDASQYAFFGKDVVEEVELGGLEDEEDELPPVEFDEEEEIFFRREEGEAIRSVSDVDDLTTTFSKLSKVVSGQRSMGLMSEHGSRENSSAAEWAQRDNISNWFEQHDYDDDGAQDGKRWSSQPHSSLDQLQESKTLYRTSSYPEQQQQLQHQHQQFSSEPILVPKSSYPHSSGRSQQASPNQSTGHLNMPYHVGGSQMPLSSPNHSHFSNSQIQLTSLSHGSHYSGNMHQFTSGSPVNNRMPNQWANQVGLYPGDHPDVRNNILAQQLPLPNGSIPQHLVSQLQQQQQRMHPSLPSAGFLSGFPSHSYNPNISSGSPMIGKYEQMLGFMDMRDQRPKLVPKGRQSLRFPPQGFDMSFQKSESGWPQFRSKYMTTEEIENILRMQLAATHSNDPYVDDYYHQACLSKKSSTAKLKHHFCPNQIRELPPRARANNEPHAFLQVDALGRVPFSSIRRPRPLLEVDPPNSSPAGSTEQNIPEKPLEQEPMLAARVTIEDGLCLLLDVDDIDRFLQFNQLQDGGIQLKQRRQALLEGLAASLHLVDPLGKNGHTVGLAAKDDFVFLRIVSLPKGWKLLARYLQLLFPGSELMRIVCMAIFRHLRFLFGVYPTDPVAAETVSNLARVVSLCVRGMDLGSLSACLAAVVCSSEQPPLRPLGSSAGDGASLIFVSLLERATELLTDRLAAGNCNIANRSLWQASFNEFFGLLTKYCMNKYDSIMQSLLMQETPNMAVIGSDAAKAISREMPVELLRASLPHTDDHQKKLLLDFAQRSVSVSGFNNNSGGSSDMDGLGAGGDFRDAPNTEDLKQLGDAPTAGTVFDASQYAFFGKNVVEEVELGGLDDEDGGLPTVDLNEEEFFYNIDKEEAEAVRSISDIDDLTTTFSKLNKAVSGPRYAGVIGERGSIAGSSASDWAQRDDAPNWFDTHAYNSEGAEDGKGWSSHQPLYRTSSYPEQLKQQQHYPLQHRSSEPVPNWFDQNIFDIEAAQDGKRWSSQPHSSLYRTSSYPDQRQQHPHFSSEPTFVPKSSFTSYPPPGGKSQQASPNHSTGNLMIPYAGGTQMALSSQSRSHFSNSALQLSGLNHGSHFGGNMRQFTAGSPLSHRMQNQWVNQAGLYPGDHSSLLSNMLQQQLHLHNGSVPPNLLTQLQQQHRLHSAQQSAGYLSGFRSHLLSPHLSSGPSMMSKYDHMLGLADVRDHRPKSTHKGRHNPRFSQQSSDISSQKSDSGSLQFRSKHMTSDEIESILRMQLAVTHSNDPYVDDYYHQACLVKKSSGTKLKHPFCPTQIRELPPRARSNSEPHAFLQVDALGRVSFSSIRRPRPLLEVDPPNSSVTSSTEQNILEKPLEQEPMFAARVTIEDGLCLLLDVDDIDRFLQANQIQDGGTQLRLRRQVLLEGLATSLQLVDPLGKNGHKVGLAAKDDLVFLRLVSLPKGRKLLARYLQLLLPGSELMRIVCMAVFRHLRFLFGGLPSDPGAAETTTNLSKVVSQCVRGMDLGALSACLAAVVCSSEQPPLRPLGSAAGDGASVILISVLERATELLTDPHAACNYNIANRTFWQGSFDEFFGLLTKYCMNKYQSIVQSLFIQGTPNMGAINADAAKAISREMPVELLRASLPHTDDHQRKLLLDFAQHSVHVVGLNSNAGSSSGHVNSETVLS</sequence>
<feature type="compositionally biased region" description="Polar residues" evidence="3">
    <location>
        <begin position="1063"/>
        <end position="1075"/>
    </location>
</feature>
<feature type="compositionally biased region" description="Polar residues" evidence="3">
    <location>
        <begin position="199"/>
        <end position="217"/>
    </location>
</feature>
<feature type="compositionally biased region" description="Low complexity" evidence="3">
    <location>
        <begin position="1236"/>
        <end position="1253"/>
    </location>
</feature>
<feature type="region of interest" description="Disordered" evidence="3">
    <location>
        <begin position="136"/>
        <end position="160"/>
    </location>
</feature>
<evidence type="ECO:0000313" key="5">
    <source>
        <dbReference type="Proteomes" id="UP000634136"/>
    </source>
</evidence>
<dbReference type="InterPro" id="IPR039900">
    <property type="entry name" value="Pat1-like"/>
</dbReference>
<accession>A0A834THW0</accession>
<protein>
    <submittedName>
        <fullName evidence="4">Protein PAT1-like protein</fullName>
    </submittedName>
</protein>
<feature type="region of interest" description="Disordered" evidence="3">
    <location>
        <begin position="1"/>
        <end position="22"/>
    </location>
</feature>
<evidence type="ECO:0000256" key="3">
    <source>
        <dbReference type="SAM" id="MobiDB-lite"/>
    </source>
</evidence>
<dbReference type="Proteomes" id="UP000634136">
    <property type="component" value="Unassembled WGS sequence"/>
</dbReference>
<feature type="compositionally biased region" description="Polar residues" evidence="3">
    <location>
        <begin position="1018"/>
        <end position="1056"/>
    </location>
</feature>
<evidence type="ECO:0000256" key="1">
    <source>
        <dbReference type="ARBA" id="ARBA00004201"/>
    </source>
</evidence>
<feature type="region of interest" description="Disordered" evidence="3">
    <location>
        <begin position="486"/>
        <end position="512"/>
    </location>
</feature>
<dbReference type="GO" id="GO:0000290">
    <property type="term" value="P:deadenylation-dependent decapping of nuclear-transcribed mRNA"/>
    <property type="evidence" value="ECO:0007669"/>
    <property type="project" value="InterPro"/>
</dbReference>
<keyword evidence="2" id="KW-0963">Cytoplasm</keyword>
<keyword evidence="5" id="KW-1185">Reference proteome</keyword>
<dbReference type="GO" id="GO:0033962">
    <property type="term" value="P:P-body assembly"/>
    <property type="evidence" value="ECO:0007669"/>
    <property type="project" value="TreeGrafter"/>
</dbReference>
<dbReference type="PANTHER" id="PTHR21551:SF0">
    <property type="entry name" value="PROTEIN ASSOCIATED WITH TOPO II RELATED-1, ISOFORM A"/>
    <property type="match status" value="1"/>
</dbReference>
<feature type="region of interest" description="Disordered" evidence="3">
    <location>
        <begin position="250"/>
        <end position="269"/>
    </location>
</feature>
<feature type="region of interest" description="Disordered" evidence="3">
    <location>
        <begin position="105"/>
        <end position="124"/>
    </location>
</feature>
<feature type="region of interest" description="Disordered" evidence="3">
    <location>
        <begin position="1013"/>
        <end position="1079"/>
    </location>
</feature>
<comment type="subcellular location">
    <subcellularLocation>
        <location evidence="1">Cytoplasm</location>
        <location evidence="1">P-body</location>
    </subcellularLocation>
</comment>
<organism evidence="4 5">
    <name type="scientific">Senna tora</name>
    <dbReference type="NCBI Taxonomy" id="362788"/>
    <lineage>
        <taxon>Eukaryota</taxon>
        <taxon>Viridiplantae</taxon>
        <taxon>Streptophyta</taxon>
        <taxon>Embryophyta</taxon>
        <taxon>Tracheophyta</taxon>
        <taxon>Spermatophyta</taxon>
        <taxon>Magnoliopsida</taxon>
        <taxon>eudicotyledons</taxon>
        <taxon>Gunneridae</taxon>
        <taxon>Pentapetalae</taxon>
        <taxon>rosids</taxon>
        <taxon>fabids</taxon>
        <taxon>Fabales</taxon>
        <taxon>Fabaceae</taxon>
        <taxon>Caesalpinioideae</taxon>
        <taxon>Cassia clade</taxon>
        <taxon>Senna</taxon>
    </lineage>
</organism>
<gene>
    <name evidence="4" type="ORF">G2W53_020636</name>
</gene>
<name>A0A834THW0_9FABA</name>
<evidence type="ECO:0000256" key="2">
    <source>
        <dbReference type="ARBA" id="ARBA00022490"/>
    </source>
</evidence>
<evidence type="ECO:0000313" key="4">
    <source>
        <dbReference type="EMBL" id="KAF7822492.1"/>
    </source>
</evidence>